<dbReference type="Gene3D" id="2.60.40.150">
    <property type="entry name" value="C2 domain"/>
    <property type="match status" value="2"/>
</dbReference>
<evidence type="ECO:0000256" key="4">
    <source>
        <dbReference type="ARBA" id="ARBA00022782"/>
    </source>
</evidence>
<dbReference type="PROSITE" id="PS50004">
    <property type="entry name" value="C2"/>
    <property type="match status" value="2"/>
</dbReference>
<dbReference type="GO" id="GO:0030276">
    <property type="term" value="F:clathrin binding"/>
    <property type="evidence" value="ECO:0007669"/>
    <property type="project" value="TreeGrafter"/>
</dbReference>
<feature type="non-terminal residue" evidence="10">
    <location>
        <position position="482"/>
    </location>
</feature>
<feature type="non-terminal residue" evidence="10">
    <location>
        <position position="1"/>
    </location>
</feature>
<evidence type="ECO:0000313" key="10">
    <source>
        <dbReference type="EMBL" id="NXV93469.1"/>
    </source>
</evidence>
<accession>A0A7L3Y0Y7</accession>
<sequence length="482" mass="55214">ILYFGFQWLQGLLARISDLLLCRWTCRNCCQKCFDCSCCQTNEDEVEILGPFPAQTPAWLISSQNEDKDGDSDNTISELPPTLQDVSPDRRRSSSDASRSTYSLTRRISSLESRRPSSPLIDIKPIEFGIIGAKKEIVQPTILRKTYTPDDYFRKFEPRLYSLDSNSDDMDSLTDEEILSKYQLGMLHFSTQYDLLHNYLIVRVIEAKDLPPPISYDGSRQDMAHSNPYVKICLLPDQKNSKQTGVKRKTQNPVFEERYTFEIPFLEAQRRTLLLTVVDFDKFSRHCVIGKVSMPLSDVDLVKGGHWWKALVPSSQRCQYPCWVRSYGKSGIQLYLYLSKARGSGSSVMVALWWLLQASVLCFLSDPFVKIQLVHGLKLTKTKKTSCMRGTIDPFYNESFSFKVPQEELENASLVFTVYGHNVKSSNDFIGRIVIGQYSTGAPESNHWRRMLNAHRTAVEQWHSLRSREECDRVSPASLEVT</sequence>
<reference evidence="10 11" key="1">
    <citation type="submission" date="2019-09" db="EMBL/GenBank/DDBJ databases">
        <title>Bird 10,000 Genomes (B10K) Project - Family phase.</title>
        <authorList>
            <person name="Zhang G."/>
        </authorList>
    </citation>
    <scope>NUCLEOTIDE SEQUENCE [LARGE SCALE GENOMIC DNA]</scope>
    <source>
        <strain evidence="10">OUT-0025</strain>
        <tissue evidence="10">Blood</tissue>
    </source>
</reference>
<evidence type="ECO:0000256" key="7">
    <source>
        <dbReference type="ARBA" id="ARBA00031667"/>
    </source>
</evidence>
<dbReference type="PANTHER" id="PTHR10024">
    <property type="entry name" value="SYNAPTOTAGMIN"/>
    <property type="match status" value="1"/>
</dbReference>
<evidence type="ECO:0000313" key="11">
    <source>
        <dbReference type="Proteomes" id="UP000535403"/>
    </source>
</evidence>
<feature type="domain" description="C2" evidence="9">
    <location>
        <begin position="314"/>
        <end position="463"/>
    </location>
</feature>
<organism evidence="10 11">
    <name type="scientific">Calonectris borealis</name>
    <name type="common">Cory's shearwater</name>
    <dbReference type="NCBI Taxonomy" id="1323832"/>
    <lineage>
        <taxon>Eukaryota</taxon>
        <taxon>Metazoa</taxon>
        <taxon>Chordata</taxon>
        <taxon>Craniata</taxon>
        <taxon>Vertebrata</taxon>
        <taxon>Euteleostomi</taxon>
        <taxon>Archelosauria</taxon>
        <taxon>Archosauria</taxon>
        <taxon>Dinosauria</taxon>
        <taxon>Saurischia</taxon>
        <taxon>Theropoda</taxon>
        <taxon>Coelurosauria</taxon>
        <taxon>Aves</taxon>
        <taxon>Neognathae</taxon>
        <taxon>Neoaves</taxon>
        <taxon>Aequornithes</taxon>
        <taxon>Procellariiformes</taxon>
        <taxon>Procellariidae</taxon>
        <taxon>Calonectris</taxon>
    </lineage>
</organism>
<dbReference type="FunFam" id="2.60.40.150:FF:000064">
    <property type="entry name" value="synaptotagmin-17 isoform X1"/>
    <property type="match status" value="1"/>
</dbReference>
<dbReference type="Proteomes" id="UP000535403">
    <property type="component" value="Unassembled WGS sequence"/>
</dbReference>
<dbReference type="AlphaFoldDB" id="A0A7L3Y0Y7"/>
<keyword evidence="11" id="KW-1185">Reference proteome</keyword>
<comment type="similarity">
    <text evidence="2">Belongs to the synaptotagmin family.</text>
</comment>
<keyword evidence="5" id="KW-0472">Membrane</keyword>
<dbReference type="Pfam" id="PF00168">
    <property type="entry name" value="C2"/>
    <property type="match status" value="2"/>
</dbReference>
<evidence type="ECO:0000259" key="9">
    <source>
        <dbReference type="PROSITE" id="PS50004"/>
    </source>
</evidence>
<dbReference type="SMART" id="SM00239">
    <property type="entry name" value="C2"/>
    <property type="match status" value="2"/>
</dbReference>
<dbReference type="PANTHER" id="PTHR10024:SF348">
    <property type="entry name" value="SYNAPTOTAGMIN-17"/>
    <property type="match status" value="1"/>
</dbReference>
<feature type="region of interest" description="Disordered" evidence="8">
    <location>
        <begin position="63"/>
        <end position="101"/>
    </location>
</feature>
<dbReference type="GO" id="GO:0030154">
    <property type="term" value="P:cell differentiation"/>
    <property type="evidence" value="ECO:0007669"/>
    <property type="project" value="UniProtKB-KW"/>
</dbReference>
<dbReference type="GO" id="GO:0001786">
    <property type="term" value="F:phosphatidylserine binding"/>
    <property type="evidence" value="ECO:0007669"/>
    <property type="project" value="TreeGrafter"/>
</dbReference>
<comment type="subcellular location">
    <subcellularLocation>
        <location evidence="1">Membrane</location>
        <topology evidence="1">Peripheral membrane protein</topology>
    </subcellularLocation>
</comment>
<gene>
    <name evidence="10" type="primary">Syt17</name>
    <name evidence="10" type="ORF">CALBOR_R13585</name>
</gene>
<dbReference type="CDD" id="cd08390">
    <property type="entry name" value="C2A_Synaptotagmin-15-17"/>
    <property type="match status" value="1"/>
</dbReference>
<evidence type="ECO:0000256" key="3">
    <source>
        <dbReference type="ARBA" id="ARBA00022737"/>
    </source>
</evidence>
<dbReference type="InterPro" id="IPR047897">
    <property type="entry name" value="Synaptotagmin-15/17_C2A"/>
</dbReference>
<evidence type="ECO:0000256" key="5">
    <source>
        <dbReference type="ARBA" id="ARBA00023136"/>
    </source>
</evidence>
<evidence type="ECO:0000256" key="6">
    <source>
        <dbReference type="ARBA" id="ARBA00023816"/>
    </source>
</evidence>
<dbReference type="GO" id="GO:0005544">
    <property type="term" value="F:calcium-dependent phospholipid binding"/>
    <property type="evidence" value="ECO:0007669"/>
    <property type="project" value="TreeGrafter"/>
</dbReference>
<dbReference type="InterPro" id="IPR000008">
    <property type="entry name" value="C2_dom"/>
</dbReference>
<comment type="caution">
    <text evidence="10">The sequence shown here is derived from an EMBL/GenBank/DDBJ whole genome shotgun (WGS) entry which is preliminary data.</text>
</comment>
<keyword evidence="3" id="KW-0677">Repeat</keyword>
<dbReference type="GO" id="GO:0005886">
    <property type="term" value="C:plasma membrane"/>
    <property type="evidence" value="ECO:0007669"/>
    <property type="project" value="TreeGrafter"/>
</dbReference>
<feature type="domain" description="C2" evidence="9">
    <location>
        <begin position="183"/>
        <end position="309"/>
    </location>
</feature>
<proteinExistence type="inferred from homology"/>
<keyword evidence="4" id="KW-0221">Differentiation</keyword>
<evidence type="ECO:0000256" key="8">
    <source>
        <dbReference type="SAM" id="MobiDB-lite"/>
    </source>
</evidence>
<evidence type="ECO:0000256" key="1">
    <source>
        <dbReference type="ARBA" id="ARBA00004170"/>
    </source>
</evidence>
<name>A0A7L3Y0Y7_9AVES</name>
<dbReference type="FunFam" id="2.60.40.150:FF:000053">
    <property type="entry name" value="synaptotagmin-17 isoform X1"/>
    <property type="match status" value="1"/>
</dbReference>
<dbReference type="GO" id="GO:0070382">
    <property type="term" value="C:exocytic vesicle"/>
    <property type="evidence" value="ECO:0007669"/>
    <property type="project" value="TreeGrafter"/>
</dbReference>
<dbReference type="InterPro" id="IPR035892">
    <property type="entry name" value="C2_domain_sf"/>
</dbReference>
<dbReference type="GO" id="GO:0000149">
    <property type="term" value="F:SNARE binding"/>
    <property type="evidence" value="ECO:0007669"/>
    <property type="project" value="TreeGrafter"/>
</dbReference>
<dbReference type="SUPFAM" id="SSF49562">
    <property type="entry name" value="C2 domain (Calcium/lipid-binding domain, CaLB)"/>
    <property type="match status" value="2"/>
</dbReference>
<dbReference type="GO" id="GO:0005509">
    <property type="term" value="F:calcium ion binding"/>
    <property type="evidence" value="ECO:0007669"/>
    <property type="project" value="TreeGrafter"/>
</dbReference>
<evidence type="ECO:0000256" key="2">
    <source>
        <dbReference type="ARBA" id="ARBA00006996"/>
    </source>
</evidence>
<dbReference type="EMBL" id="VZUG01026605">
    <property type="protein sequence ID" value="NXV93469.1"/>
    <property type="molecule type" value="Genomic_DNA"/>
</dbReference>
<dbReference type="GO" id="GO:0017156">
    <property type="term" value="P:calcium-ion regulated exocytosis"/>
    <property type="evidence" value="ECO:0007669"/>
    <property type="project" value="TreeGrafter"/>
</dbReference>
<protein>
    <recommendedName>
        <fullName evidence="6">Synaptotagmin-17</fullName>
    </recommendedName>
    <alternativeName>
        <fullName evidence="7">Synaptotagmin XVII</fullName>
    </alternativeName>
</protein>